<evidence type="ECO:0000313" key="2">
    <source>
        <dbReference type="EMBL" id="MCI43277.1"/>
    </source>
</evidence>
<dbReference type="AlphaFoldDB" id="A0A392S4H1"/>
<name>A0A392S4H1_9FABA</name>
<dbReference type="Proteomes" id="UP000265520">
    <property type="component" value="Unassembled WGS sequence"/>
</dbReference>
<accession>A0A392S4H1</accession>
<evidence type="ECO:0000256" key="1">
    <source>
        <dbReference type="SAM" id="MobiDB-lite"/>
    </source>
</evidence>
<proteinExistence type="predicted"/>
<dbReference type="EMBL" id="LXQA010315122">
    <property type="protein sequence ID" value="MCI43277.1"/>
    <property type="molecule type" value="Genomic_DNA"/>
</dbReference>
<organism evidence="2 3">
    <name type="scientific">Trifolium medium</name>
    <dbReference type="NCBI Taxonomy" id="97028"/>
    <lineage>
        <taxon>Eukaryota</taxon>
        <taxon>Viridiplantae</taxon>
        <taxon>Streptophyta</taxon>
        <taxon>Embryophyta</taxon>
        <taxon>Tracheophyta</taxon>
        <taxon>Spermatophyta</taxon>
        <taxon>Magnoliopsida</taxon>
        <taxon>eudicotyledons</taxon>
        <taxon>Gunneridae</taxon>
        <taxon>Pentapetalae</taxon>
        <taxon>rosids</taxon>
        <taxon>fabids</taxon>
        <taxon>Fabales</taxon>
        <taxon>Fabaceae</taxon>
        <taxon>Papilionoideae</taxon>
        <taxon>50 kb inversion clade</taxon>
        <taxon>NPAAA clade</taxon>
        <taxon>Hologalegina</taxon>
        <taxon>IRL clade</taxon>
        <taxon>Trifolieae</taxon>
        <taxon>Trifolium</taxon>
    </lineage>
</organism>
<comment type="caution">
    <text evidence="2">The sequence shown here is derived from an EMBL/GenBank/DDBJ whole genome shotgun (WGS) entry which is preliminary data.</text>
</comment>
<reference evidence="2 3" key="1">
    <citation type="journal article" date="2018" name="Front. Plant Sci.">
        <title>Red Clover (Trifolium pratense) and Zigzag Clover (T. medium) - A Picture of Genomic Similarities and Differences.</title>
        <authorList>
            <person name="Dluhosova J."/>
            <person name="Istvanek J."/>
            <person name="Nedelnik J."/>
            <person name="Repkova J."/>
        </authorList>
    </citation>
    <scope>NUCLEOTIDE SEQUENCE [LARGE SCALE GENOMIC DNA]</scope>
    <source>
        <strain evidence="3">cv. 10/8</strain>
        <tissue evidence="2">Leaf</tissue>
    </source>
</reference>
<keyword evidence="3" id="KW-1185">Reference proteome</keyword>
<protein>
    <submittedName>
        <fullName evidence="2">Uncharacterized protein</fullName>
    </submittedName>
</protein>
<feature type="region of interest" description="Disordered" evidence="1">
    <location>
        <begin position="1"/>
        <end position="48"/>
    </location>
</feature>
<evidence type="ECO:0000313" key="3">
    <source>
        <dbReference type="Proteomes" id="UP000265520"/>
    </source>
</evidence>
<sequence length="104" mass="11695">DTIVRSPPRDHDTVMTPAKNNQEEIPVNNAGDPRDGEKGYPFTEEEDDVPVITERRAGKQPQFSQEIPVDKAQPIAQLTKSDIAEVLAALRNLLFRMIIVLIKF</sequence>
<feature type="non-terminal residue" evidence="2">
    <location>
        <position position="1"/>
    </location>
</feature>